<evidence type="ECO:0000313" key="2">
    <source>
        <dbReference type="Proteomes" id="UP000887574"/>
    </source>
</evidence>
<dbReference type="AlphaFoldDB" id="A0A915E1N6"/>
<feature type="transmembrane region" description="Helical" evidence="1">
    <location>
        <begin position="128"/>
        <end position="146"/>
    </location>
</feature>
<sequence>MTTDVLKSQNLFVSSAKTVLANEKLLSSGMLRSRFVEQTPVDSVLEIIFGQTGNQKKFFPLFKVIILVKHGEIVLFQFYASSETLKYNQLGQLDPLEQLCSGSGIFDTQVMQSLASSTPGFVGFSDTLYVSTLAAAVVVMYSKNLFRLLNSRTMQLLV</sequence>
<keyword evidence="1" id="KW-0812">Transmembrane</keyword>
<dbReference type="WBParaSite" id="jg25747">
    <property type="protein sequence ID" value="jg25747"/>
    <property type="gene ID" value="jg25747"/>
</dbReference>
<dbReference type="Proteomes" id="UP000887574">
    <property type="component" value="Unplaced"/>
</dbReference>
<reference evidence="3" key="1">
    <citation type="submission" date="2022-11" db="UniProtKB">
        <authorList>
            <consortium name="WormBaseParasite"/>
        </authorList>
    </citation>
    <scope>IDENTIFICATION</scope>
</reference>
<name>A0A915E1N6_9BILA</name>
<keyword evidence="1" id="KW-0472">Membrane</keyword>
<accession>A0A915E1N6</accession>
<organism evidence="2 3">
    <name type="scientific">Ditylenchus dipsaci</name>
    <dbReference type="NCBI Taxonomy" id="166011"/>
    <lineage>
        <taxon>Eukaryota</taxon>
        <taxon>Metazoa</taxon>
        <taxon>Ecdysozoa</taxon>
        <taxon>Nematoda</taxon>
        <taxon>Chromadorea</taxon>
        <taxon>Rhabditida</taxon>
        <taxon>Tylenchina</taxon>
        <taxon>Tylenchomorpha</taxon>
        <taxon>Sphaerularioidea</taxon>
        <taxon>Anguinidae</taxon>
        <taxon>Anguininae</taxon>
        <taxon>Ditylenchus</taxon>
    </lineage>
</organism>
<keyword evidence="2" id="KW-1185">Reference proteome</keyword>
<evidence type="ECO:0000313" key="3">
    <source>
        <dbReference type="WBParaSite" id="jg25747"/>
    </source>
</evidence>
<proteinExistence type="predicted"/>
<evidence type="ECO:0000256" key="1">
    <source>
        <dbReference type="SAM" id="Phobius"/>
    </source>
</evidence>
<protein>
    <submittedName>
        <fullName evidence="3">Uncharacterized protein</fullName>
    </submittedName>
</protein>
<feature type="transmembrane region" description="Helical" evidence="1">
    <location>
        <begin position="61"/>
        <end position="80"/>
    </location>
</feature>
<keyword evidence="1" id="KW-1133">Transmembrane helix</keyword>